<protein>
    <submittedName>
        <fullName evidence="2">Uncharacterized protein</fullName>
    </submittedName>
</protein>
<proteinExistence type="predicted"/>
<keyword evidence="1" id="KW-1133">Transmembrane helix</keyword>
<keyword evidence="1" id="KW-0472">Membrane</keyword>
<dbReference type="EMBL" id="SLWV01000001">
    <property type="protein sequence ID" value="TCO80070.1"/>
    <property type="molecule type" value="Genomic_DNA"/>
</dbReference>
<dbReference type="OrthoDB" id="1954268at2"/>
<dbReference type="Proteomes" id="UP000294919">
    <property type="component" value="Unassembled WGS sequence"/>
</dbReference>
<evidence type="ECO:0000256" key="1">
    <source>
        <dbReference type="SAM" id="Phobius"/>
    </source>
</evidence>
<evidence type="ECO:0000313" key="2">
    <source>
        <dbReference type="EMBL" id="TCO80070.1"/>
    </source>
</evidence>
<keyword evidence="3" id="KW-1185">Reference proteome</keyword>
<sequence length="199" mass="23887">MNLFKQKEIPSQGLNKEKKLKYKVLICAMLMMTIAGYIYFIEQDDRFVKNIFNRTSKKQIFVYLKVVQPLEERFYGVVNENVDLKDKCLYDDKKDPYRIKENIVAIDGIMIDLANVETNDFMLENKYLFLEEIEIMRDILLEKKLGIENNDVKSLIKANAYLEKYFLIGQIRRQVLKKIFDKYYIVYLELDNRIKYITK</sequence>
<gene>
    <name evidence="2" type="ORF">EV214_101308</name>
</gene>
<accession>A0A4V2SCP1</accession>
<dbReference type="AlphaFoldDB" id="A0A4V2SCP1"/>
<keyword evidence="1" id="KW-0812">Transmembrane</keyword>
<comment type="caution">
    <text evidence="2">The sequence shown here is derived from an EMBL/GenBank/DDBJ whole genome shotgun (WGS) entry which is preliminary data.</text>
</comment>
<feature type="transmembrane region" description="Helical" evidence="1">
    <location>
        <begin position="20"/>
        <end position="40"/>
    </location>
</feature>
<evidence type="ECO:0000313" key="3">
    <source>
        <dbReference type="Proteomes" id="UP000294919"/>
    </source>
</evidence>
<reference evidence="2 3" key="1">
    <citation type="submission" date="2019-03" db="EMBL/GenBank/DDBJ databases">
        <title>Genomic Encyclopedia of Type Strains, Phase IV (KMG-IV): sequencing the most valuable type-strain genomes for metagenomic binning, comparative biology and taxonomic classification.</title>
        <authorList>
            <person name="Goeker M."/>
        </authorList>
    </citation>
    <scope>NUCLEOTIDE SEQUENCE [LARGE SCALE GENOMIC DNA]</scope>
    <source>
        <strain evidence="2 3">DSM 102940</strain>
    </source>
</reference>
<dbReference type="RefSeq" id="WP_132241963.1">
    <property type="nucleotide sequence ID" value="NZ_SLWV01000001.1"/>
</dbReference>
<organism evidence="2 3">
    <name type="scientific">Marinisporobacter balticus</name>
    <dbReference type="NCBI Taxonomy" id="2018667"/>
    <lineage>
        <taxon>Bacteria</taxon>
        <taxon>Bacillati</taxon>
        <taxon>Bacillota</taxon>
        <taxon>Clostridia</taxon>
        <taxon>Peptostreptococcales</taxon>
        <taxon>Thermotaleaceae</taxon>
        <taxon>Marinisporobacter</taxon>
    </lineage>
</organism>
<name>A0A4V2SCP1_9FIRM</name>